<dbReference type="SUPFAM" id="SSF46548">
    <property type="entry name" value="alpha-helical ferredoxin"/>
    <property type="match status" value="2"/>
</dbReference>
<evidence type="ECO:0000313" key="6">
    <source>
        <dbReference type="Proteomes" id="UP000387223"/>
    </source>
</evidence>
<dbReference type="Gene3D" id="1.10.1060.10">
    <property type="entry name" value="Alpha-helical ferredoxin"/>
    <property type="match status" value="1"/>
</dbReference>
<accession>A0A5M3Q085</accession>
<gene>
    <name evidence="5" type="ORF">MSSD14B_20990</name>
</gene>
<dbReference type="Pfam" id="PF14691">
    <property type="entry name" value="Fer4_20"/>
    <property type="match status" value="1"/>
</dbReference>
<dbReference type="GO" id="GO:0016491">
    <property type="term" value="F:oxidoreductase activity"/>
    <property type="evidence" value="ECO:0007669"/>
    <property type="project" value="InterPro"/>
</dbReference>
<dbReference type="PRINTS" id="PR00469">
    <property type="entry name" value="PNDRDTASEII"/>
</dbReference>
<protein>
    <submittedName>
        <fullName evidence="5">Glutamate synthase</fullName>
    </submittedName>
</protein>
<feature type="domain" description="4Fe-4S ferredoxin-type" evidence="4">
    <location>
        <begin position="512"/>
        <end position="541"/>
    </location>
</feature>
<keyword evidence="3" id="KW-0411">Iron-sulfur</keyword>
<keyword evidence="2" id="KW-0408">Iron</keyword>
<dbReference type="Proteomes" id="UP000387223">
    <property type="component" value="Unassembled WGS sequence"/>
</dbReference>
<sequence>MIEPPADVTPLIDLLAERGTGPTRTRRPVYEDLLPPCNQACPAGENIQGWLEQVRSGRYREAWLTLTRDNPFPAIHGRVCYHPCETRCNRGALDSAVSIHAVERFLGDLATQEGWQLPVEAPASGKRVLVVGAGPSGLSAAYHLARLGHAVEIRDAGSQPGGMLHFGIPAYRLPREVLMQEVRRIEAMGVKIVLGHKVEDLLAEQTSGGFDAAFVAIGAHASKHVDIPARDAARVLDAVTLLREVGAGGQLQLGRRVVVYGGGNTAMDAARTAKRLGAEEAVIVYHRDRAHMPAHAFEADEALEEGVRIQWLTSIKEIAGPSLRVERMELDPDGRPQPTGQFETLEADAVVLALGQQSDSGFLRKIPGVEFQPDGTVVVAENMMTAHPGIFAGGDLVPGERSVTAAVGHGKKAARHIDAWLHGGSFQPPEKHRLATFDMLNLPIYSDAEPKAQQVLPVEARAGNFTEVLSGLGSTEARYEAQRCLSCGNCFECDQCYAACPEQAIEKLGPGRRYRFLYDRCTGCEVCYETCPTHAISIIPEPVREDDK</sequence>
<dbReference type="PANTHER" id="PTHR42783:SF3">
    <property type="entry name" value="GLUTAMATE SYNTHASE [NADPH] SMALL CHAIN-RELATED"/>
    <property type="match status" value="1"/>
</dbReference>
<evidence type="ECO:0000259" key="4">
    <source>
        <dbReference type="PROSITE" id="PS51379"/>
    </source>
</evidence>
<evidence type="ECO:0000256" key="3">
    <source>
        <dbReference type="ARBA" id="ARBA00023014"/>
    </source>
</evidence>
<dbReference type="EMBL" id="BGZI01000012">
    <property type="protein sequence ID" value="GBO88431.1"/>
    <property type="molecule type" value="Genomic_DNA"/>
</dbReference>
<organism evidence="5 6">
    <name type="scientific">Marinobacter salsuginis</name>
    <dbReference type="NCBI Taxonomy" id="418719"/>
    <lineage>
        <taxon>Bacteria</taxon>
        <taxon>Pseudomonadati</taxon>
        <taxon>Pseudomonadota</taxon>
        <taxon>Gammaproteobacteria</taxon>
        <taxon>Pseudomonadales</taxon>
        <taxon>Marinobacteraceae</taxon>
        <taxon>Marinobacter</taxon>
    </lineage>
</organism>
<feature type="domain" description="4Fe-4S ferredoxin-type" evidence="4">
    <location>
        <begin position="481"/>
        <end position="511"/>
    </location>
</feature>
<dbReference type="GO" id="GO:0046872">
    <property type="term" value="F:metal ion binding"/>
    <property type="evidence" value="ECO:0007669"/>
    <property type="project" value="UniProtKB-KW"/>
</dbReference>
<dbReference type="InterPro" id="IPR036188">
    <property type="entry name" value="FAD/NAD-bd_sf"/>
</dbReference>
<dbReference type="Gene3D" id="3.50.50.60">
    <property type="entry name" value="FAD/NAD(P)-binding domain"/>
    <property type="match status" value="2"/>
</dbReference>
<evidence type="ECO:0000313" key="5">
    <source>
        <dbReference type="EMBL" id="GBO88431.1"/>
    </source>
</evidence>
<dbReference type="Pfam" id="PF14697">
    <property type="entry name" value="Fer4_21"/>
    <property type="match status" value="1"/>
</dbReference>
<dbReference type="PROSITE" id="PS51379">
    <property type="entry name" value="4FE4S_FER_2"/>
    <property type="match status" value="2"/>
</dbReference>
<dbReference type="Gene3D" id="3.30.70.20">
    <property type="match status" value="1"/>
</dbReference>
<dbReference type="Pfam" id="PF07992">
    <property type="entry name" value="Pyr_redox_2"/>
    <property type="match status" value="1"/>
</dbReference>
<dbReference type="GO" id="GO:0051536">
    <property type="term" value="F:iron-sulfur cluster binding"/>
    <property type="evidence" value="ECO:0007669"/>
    <property type="project" value="UniProtKB-KW"/>
</dbReference>
<proteinExistence type="predicted"/>
<evidence type="ECO:0000256" key="2">
    <source>
        <dbReference type="ARBA" id="ARBA00023004"/>
    </source>
</evidence>
<keyword evidence="1" id="KW-0479">Metal-binding</keyword>
<dbReference type="NCBIfam" id="NF009410">
    <property type="entry name" value="PRK12771.1"/>
    <property type="match status" value="1"/>
</dbReference>
<dbReference type="SUPFAM" id="SSF51971">
    <property type="entry name" value="Nucleotide-binding domain"/>
    <property type="match status" value="1"/>
</dbReference>
<dbReference type="InterPro" id="IPR017896">
    <property type="entry name" value="4Fe4S_Fe-S-bd"/>
</dbReference>
<evidence type="ECO:0000256" key="1">
    <source>
        <dbReference type="ARBA" id="ARBA00022723"/>
    </source>
</evidence>
<comment type="caution">
    <text evidence="5">The sequence shown here is derived from an EMBL/GenBank/DDBJ whole genome shotgun (WGS) entry which is preliminary data.</text>
</comment>
<dbReference type="InterPro" id="IPR017900">
    <property type="entry name" value="4Fe4S_Fe_S_CS"/>
</dbReference>
<reference evidence="5 6" key="1">
    <citation type="journal article" date="2019" name="J. Gen. Appl. Microbiol.">
        <title>Aerobic degradation of cis-dichloroethene by the marine bacterium Marinobacter salsuginis strain 5N-3.</title>
        <authorList>
            <person name="Inoue Y."/>
            <person name="Fukunaga Y."/>
            <person name="Katsumata H."/>
            <person name="Ohji S."/>
            <person name="Hosoyama A."/>
            <person name="Mori K."/>
            <person name="Ando K."/>
        </authorList>
    </citation>
    <scope>NUCLEOTIDE SEQUENCE [LARGE SCALE GENOMIC DNA]</scope>
    <source>
        <strain evidence="5 6">NBRC 109114</strain>
    </source>
</reference>
<dbReference type="InterPro" id="IPR028261">
    <property type="entry name" value="DPD_II"/>
</dbReference>
<dbReference type="PANTHER" id="PTHR42783">
    <property type="entry name" value="GLUTAMATE SYNTHASE [NADPH] SMALL CHAIN"/>
    <property type="match status" value="1"/>
</dbReference>
<dbReference type="AlphaFoldDB" id="A0A5M3Q085"/>
<dbReference type="InterPro" id="IPR023753">
    <property type="entry name" value="FAD/NAD-binding_dom"/>
</dbReference>
<dbReference type="InterPro" id="IPR009051">
    <property type="entry name" value="Helical_ferredxn"/>
</dbReference>
<name>A0A5M3Q085_9GAMM</name>
<dbReference type="RefSeq" id="WP_008177413.1">
    <property type="nucleotide sequence ID" value="NZ_BGZI01000012.1"/>
</dbReference>
<dbReference type="PROSITE" id="PS00198">
    <property type="entry name" value="4FE4S_FER_1"/>
    <property type="match status" value="1"/>
</dbReference>
<dbReference type="PRINTS" id="PR00368">
    <property type="entry name" value="FADPNR"/>
</dbReference>